<evidence type="ECO:0000256" key="1">
    <source>
        <dbReference type="ARBA" id="ARBA00022630"/>
    </source>
</evidence>
<evidence type="ECO:0000313" key="8">
    <source>
        <dbReference type="Proteomes" id="UP001221909"/>
    </source>
</evidence>
<evidence type="ECO:0000259" key="6">
    <source>
        <dbReference type="Pfam" id="PF00296"/>
    </source>
</evidence>
<keyword evidence="1" id="KW-0285">Flavoprotein</keyword>
<reference evidence="7 8" key="1">
    <citation type="submission" date="2023-02" db="EMBL/GenBank/DDBJ databases">
        <title>Mannheimia cairiniae sp. nov., a novel species of Mannheimia obtained from moscovy ducks (Cairina moschata) and reclassification of Mannheimia ovis as heterotypic synonym of Mannheimia pernigra.</title>
        <authorList>
            <person name="Christensen H."/>
        </authorList>
    </citation>
    <scope>NUCLEOTIDE SEQUENCE [LARGE SCALE GENOMIC DNA]</scope>
    <source>
        <strain evidence="7 8">AT1</strain>
    </source>
</reference>
<protein>
    <submittedName>
        <fullName evidence="7">NtaA/DmoA family FMN-dependent monooxygenase</fullName>
        <ecNumber evidence="7">1.14.-.-</ecNumber>
    </submittedName>
</protein>
<name>A0ABT5MSC9_9PAST</name>
<dbReference type="PANTHER" id="PTHR30011">
    <property type="entry name" value="ALKANESULFONATE MONOOXYGENASE-RELATED"/>
    <property type="match status" value="1"/>
</dbReference>
<evidence type="ECO:0000256" key="5">
    <source>
        <dbReference type="ARBA" id="ARBA00033748"/>
    </source>
</evidence>
<dbReference type="InterPro" id="IPR036661">
    <property type="entry name" value="Luciferase-like_sf"/>
</dbReference>
<evidence type="ECO:0000256" key="2">
    <source>
        <dbReference type="ARBA" id="ARBA00022643"/>
    </source>
</evidence>
<proteinExistence type="inferred from homology"/>
<comment type="caution">
    <text evidence="7">The sequence shown here is derived from an EMBL/GenBank/DDBJ whole genome shotgun (WGS) entry which is preliminary data.</text>
</comment>
<dbReference type="InterPro" id="IPR016215">
    <property type="entry name" value="NTA_MOA"/>
</dbReference>
<accession>A0ABT5MSC9</accession>
<dbReference type="SUPFAM" id="SSF51679">
    <property type="entry name" value="Bacterial luciferase-like"/>
    <property type="match status" value="1"/>
</dbReference>
<dbReference type="InterPro" id="IPR011251">
    <property type="entry name" value="Luciferase-like_dom"/>
</dbReference>
<evidence type="ECO:0000256" key="3">
    <source>
        <dbReference type="ARBA" id="ARBA00023002"/>
    </source>
</evidence>
<dbReference type="Proteomes" id="UP001221909">
    <property type="component" value="Unassembled WGS sequence"/>
</dbReference>
<dbReference type="NCBIfam" id="TIGR03860">
    <property type="entry name" value="FMN_nitrolo"/>
    <property type="match status" value="1"/>
</dbReference>
<organism evidence="7 8">
    <name type="scientific">Mannheimia cairinae</name>
    <dbReference type="NCBI Taxonomy" id="3025936"/>
    <lineage>
        <taxon>Bacteria</taxon>
        <taxon>Pseudomonadati</taxon>
        <taxon>Pseudomonadota</taxon>
        <taxon>Gammaproteobacteria</taxon>
        <taxon>Pasteurellales</taxon>
        <taxon>Pasteurellaceae</taxon>
        <taxon>Mannheimia</taxon>
    </lineage>
</organism>
<dbReference type="InterPro" id="IPR051260">
    <property type="entry name" value="Diverse_substr_monoxygenases"/>
</dbReference>
<dbReference type="PIRSF" id="PIRSF000337">
    <property type="entry name" value="NTA_MOA"/>
    <property type="match status" value="1"/>
</dbReference>
<evidence type="ECO:0000313" key="7">
    <source>
        <dbReference type="EMBL" id="MDD0824863.1"/>
    </source>
</evidence>
<comment type="similarity">
    <text evidence="5">Belongs to the NtaA/SnaA/DszA monooxygenase family.</text>
</comment>
<evidence type="ECO:0000256" key="4">
    <source>
        <dbReference type="ARBA" id="ARBA00023033"/>
    </source>
</evidence>
<dbReference type="Pfam" id="PF00296">
    <property type="entry name" value="Bac_luciferase"/>
    <property type="match status" value="1"/>
</dbReference>
<keyword evidence="2" id="KW-0288">FMN</keyword>
<dbReference type="RefSeq" id="WP_273748746.1">
    <property type="nucleotide sequence ID" value="NZ_JAQSJE010000009.1"/>
</dbReference>
<keyword evidence="4 7" id="KW-0503">Monooxygenase</keyword>
<dbReference type="Gene3D" id="3.20.20.30">
    <property type="entry name" value="Luciferase-like domain"/>
    <property type="match status" value="1"/>
</dbReference>
<dbReference type="EMBL" id="JAQSJE010000009">
    <property type="protein sequence ID" value="MDD0824863.1"/>
    <property type="molecule type" value="Genomic_DNA"/>
</dbReference>
<keyword evidence="8" id="KW-1185">Reference proteome</keyword>
<dbReference type="GO" id="GO:0004497">
    <property type="term" value="F:monooxygenase activity"/>
    <property type="evidence" value="ECO:0007669"/>
    <property type="project" value="UniProtKB-KW"/>
</dbReference>
<dbReference type="PANTHER" id="PTHR30011:SF16">
    <property type="entry name" value="C2H2 FINGER DOMAIN TRANSCRIPTION FACTOR (EUROFUNG)-RELATED"/>
    <property type="match status" value="1"/>
</dbReference>
<gene>
    <name evidence="7" type="ORF">PTQ27_10375</name>
</gene>
<sequence>MKDYLDNSNKKMKLALQLVSGYGGEFQSWRLPDSNERAYTDIDFYVEMAKTAEKGKIHTLFIADTPSFGGAGGGTDISTRSPAFPLEPMVMLSAVAYATQKIGMVATFSTTYNLPYNLARQLKTLDTLSKGRLGWNAVTTGTRETAYNFGDAPLPNTTIRYEMAHEMIEAVQTLWGGFSENAYITDKTTGIFADMSKIKPAFYKGKHYQVKGALPIPATPQGQPPIFQAGPSPEGIELAGRFASGVYANPFTIDEAKAYRNILKQSAIRYGRNANEINMFSGFMFTIGDTYEEALARRYKLLDFMSKEEFEGQIRYLSAMIGVNLHKLDVNKPLPESLQNQAIPHPQDPRSPRAVELIKQGMSPKEVLANGVINYHPVVVGTPKDVADFMEKWFKAGATDGFSLAPDSQKGVKDFVEKVVPILQERGIYHTDYEGSTLREHLGVAYQYSVTKIH</sequence>
<dbReference type="EC" id="1.14.-.-" evidence="7"/>
<keyword evidence="3 7" id="KW-0560">Oxidoreductase</keyword>
<feature type="domain" description="Luciferase-like" evidence="6">
    <location>
        <begin position="38"/>
        <end position="399"/>
    </location>
</feature>